<dbReference type="PANTHER" id="PTHR45036">
    <property type="entry name" value="METHYLTRANSFERASE LIKE 7B"/>
    <property type="match status" value="1"/>
</dbReference>
<dbReference type="GO" id="GO:0032259">
    <property type="term" value="P:methylation"/>
    <property type="evidence" value="ECO:0007669"/>
    <property type="project" value="UniProtKB-KW"/>
</dbReference>
<dbReference type="InterPro" id="IPR052356">
    <property type="entry name" value="Thiol_S-MT"/>
</dbReference>
<organism evidence="2 3">
    <name type="scientific">Nitrospira defluvii</name>
    <dbReference type="NCBI Taxonomy" id="330214"/>
    <lineage>
        <taxon>Bacteria</taxon>
        <taxon>Pseudomonadati</taxon>
        <taxon>Nitrospirota</taxon>
        <taxon>Nitrospiria</taxon>
        <taxon>Nitrospirales</taxon>
        <taxon>Nitrospiraceae</taxon>
        <taxon>Nitrospira</taxon>
    </lineage>
</organism>
<protein>
    <submittedName>
        <fullName evidence="2">Phosphatidylethanolamine N-methyltransferase</fullName>
        <ecNumber evidence="2">2.1.1.17</ecNumber>
    </submittedName>
</protein>
<dbReference type="Pfam" id="PF08241">
    <property type="entry name" value="Methyltransf_11"/>
    <property type="match status" value="1"/>
</dbReference>
<sequence>MDIAKVERVYTSYSGVYDQIFGKIFHESREACVRNLRIRPEENILEVGVGTGIALEYYPKNCNITGIDLSSGMLAKARQRQSHYHLDHVRLMLMDAGKMEFPDNTFDTVMAAYVVTAVPDYRKVVNEMIRVCKPGGRIIMLNHFSNGNKVIAAVEKVISPLCKHIGFRTDLSLNTVLEGTNLHVTRKEKVNPMKFWHLVECVNRKGSVNGNGAAGMNGNGNGKHGHVS</sequence>
<dbReference type="RefSeq" id="WP_213040625.1">
    <property type="nucleotide sequence ID" value="NZ_CAJNBJ010000001.1"/>
</dbReference>
<evidence type="ECO:0000313" key="2">
    <source>
        <dbReference type="EMBL" id="CAE6702011.1"/>
    </source>
</evidence>
<dbReference type="Gene3D" id="3.40.50.150">
    <property type="entry name" value="Vaccinia Virus protein VP39"/>
    <property type="match status" value="1"/>
</dbReference>
<dbReference type="PANTHER" id="PTHR45036:SF1">
    <property type="entry name" value="METHYLTRANSFERASE LIKE 7A"/>
    <property type="match status" value="1"/>
</dbReference>
<accession>A0ABM8QKC3</accession>
<keyword evidence="3" id="KW-1185">Reference proteome</keyword>
<reference evidence="2 3" key="1">
    <citation type="submission" date="2021-02" db="EMBL/GenBank/DDBJ databases">
        <authorList>
            <person name="Han P."/>
        </authorList>
    </citation>
    <scope>NUCLEOTIDE SEQUENCE [LARGE SCALE GENOMIC DNA]</scope>
    <source>
        <strain evidence="2">Candidatus Nitrospira sp. ZN2</strain>
    </source>
</reference>
<dbReference type="Proteomes" id="UP000675880">
    <property type="component" value="Unassembled WGS sequence"/>
</dbReference>
<dbReference type="EMBL" id="CAJNBJ010000001">
    <property type="protein sequence ID" value="CAE6702011.1"/>
    <property type="molecule type" value="Genomic_DNA"/>
</dbReference>
<dbReference type="EC" id="2.1.1.17" evidence="2"/>
<keyword evidence="2" id="KW-0489">Methyltransferase</keyword>
<name>A0ABM8QKC3_9BACT</name>
<evidence type="ECO:0000259" key="1">
    <source>
        <dbReference type="Pfam" id="PF08241"/>
    </source>
</evidence>
<comment type="caution">
    <text evidence="2">The sequence shown here is derived from an EMBL/GenBank/DDBJ whole genome shotgun (WGS) entry which is preliminary data.</text>
</comment>
<keyword evidence="2" id="KW-0808">Transferase</keyword>
<dbReference type="SUPFAM" id="SSF53335">
    <property type="entry name" value="S-adenosyl-L-methionine-dependent methyltransferases"/>
    <property type="match status" value="1"/>
</dbReference>
<evidence type="ECO:0000313" key="3">
    <source>
        <dbReference type="Proteomes" id="UP000675880"/>
    </source>
</evidence>
<gene>
    <name evidence="2" type="ORF">NSPZN2_10782</name>
</gene>
<dbReference type="GO" id="GO:0004608">
    <property type="term" value="F:phosphatidylethanolamine N-methyltransferase activity"/>
    <property type="evidence" value="ECO:0007669"/>
    <property type="project" value="UniProtKB-EC"/>
</dbReference>
<feature type="domain" description="Methyltransferase type 11" evidence="1">
    <location>
        <begin position="45"/>
        <end position="140"/>
    </location>
</feature>
<dbReference type="InterPro" id="IPR029063">
    <property type="entry name" value="SAM-dependent_MTases_sf"/>
</dbReference>
<dbReference type="InterPro" id="IPR013216">
    <property type="entry name" value="Methyltransf_11"/>
</dbReference>
<dbReference type="CDD" id="cd02440">
    <property type="entry name" value="AdoMet_MTases"/>
    <property type="match status" value="1"/>
</dbReference>
<proteinExistence type="predicted"/>